<keyword evidence="6 7" id="KW-0456">Lyase</keyword>
<accession>A0A3B4EQV4</accession>
<comment type="similarity">
    <text evidence="7">Belongs to the adenylyl cyclase class-4/guanylyl cyclase family.</text>
</comment>
<dbReference type="InterPro" id="IPR050401">
    <property type="entry name" value="Cyclic_nucleotide_synthase"/>
</dbReference>
<dbReference type="PANTHER" id="PTHR11920:SF497">
    <property type="entry name" value="GUANYLATE CYCLASE"/>
    <property type="match status" value="1"/>
</dbReference>
<evidence type="ECO:0000256" key="1">
    <source>
        <dbReference type="ARBA" id="ARBA00004370"/>
    </source>
</evidence>
<dbReference type="GO" id="GO:0001653">
    <property type="term" value="F:peptide receptor activity"/>
    <property type="evidence" value="ECO:0007669"/>
    <property type="project" value="TreeGrafter"/>
</dbReference>
<dbReference type="GO" id="GO:0005886">
    <property type="term" value="C:plasma membrane"/>
    <property type="evidence" value="ECO:0007669"/>
    <property type="project" value="TreeGrafter"/>
</dbReference>
<organism evidence="9">
    <name type="scientific">Pundamilia nyererei</name>
    <dbReference type="NCBI Taxonomy" id="303518"/>
    <lineage>
        <taxon>Eukaryota</taxon>
        <taxon>Metazoa</taxon>
        <taxon>Chordata</taxon>
        <taxon>Craniata</taxon>
        <taxon>Vertebrata</taxon>
        <taxon>Euteleostomi</taxon>
        <taxon>Actinopterygii</taxon>
        <taxon>Neopterygii</taxon>
        <taxon>Teleostei</taxon>
        <taxon>Neoteleostei</taxon>
        <taxon>Acanthomorphata</taxon>
        <taxon>Ovalentaria</taxon>
        <taxon>Cichlomorphae</taxon>
        <taxon>Cichliformes</taxon>
        <taxon>Cichlidae</taxon>
        <taxon>African cichlids</taxon>
        <taxon>Pseudocrenilabrinae</taxon>
        <taxon>Haplochromini</taxon>
        <taxon>Pundamilia</taxon>
    </lineage>
</organism>
<evidence type="ECO:0000256" key="6">
    <source>
        <dbReference type="ARBA" id="ARBA00023239"/>
    </source>
</evidence>
<feature type="domain" description="Guanylate cyclase" evidence="8">
    <location>
        <begin position="1"/>
        <end position="130"/>
    </location>
</feature>
<evidence type="ECO:0000256" key="2">
    <source>
        <dbReference type="ARBA" id="ARBA00022692"/>
    </source>
</evidence>
<keyword evidence="3" id="KW-0547">Nucleotide-binding</keyword>
<keyword evidence="4" id="KW-1133">Transmembrane helix</keyword>
<keyword evidence="2" id="KW-0812">Transmembrane</keyword>
<proteinExistence type="inferred from homology"/>
<dbReference type="STRING" id="303518.ENSPNYP00000000787"/>
<keyword evidence="5" id="KW-0472">Membrane</keyword>
<dbReference type="InterPro" id="IPR018297">
    <property type="entry name" value="A/G_cyclase_CS"/>
</dbReference>
<dbReference type="PROSITE" id="PS00452">
    <property type="entry name" value="GUANYLATE_CYCLASE_1"/>
    <property type="match status" value="1"/>
</dbReference>
<evidence type="ECO:0000256" key="7">
    <source>
        <dbReference type="RuleBase" id="RU000405"/>
    </source>
</evidence>
<dbReference type="Gene3D" id="3.30.70.1230">
    <property type="entry name" value="Nucleotide cyclase"/>
    <property type="match status" value="1"/>
</dbReference>
<dbReference type="PANTHER" id="PTHR11920">
    <property type="entry name" value="GUANYLYL CYCLASE"/>
    <property type="match status" value="1"/>
</dbReference>
<dbReference type="SMART" id="SM00044">
    <property type="entry name" value="CYCc"/>
    <property type="match status" value="1"/>
</dbReference>
<comment type="subcellular location">
    <subcellularLocation>
        <location evidence="1">Membrane</location>
    </subcellularLocation>
</comment>
<evidence type="ECO:0000313" key="9">
    <source>
        <dbReference type="Ensembl" id="ENSPNYP00000000787.1"/>
    </source>
</evidence>
<dbReference type="CDD" id="cd07302">
    <property type="entry name" value="CHD"/>
    <property type="match status" value="1"/>
</dbReference>
<dbReference type="Pfam" id="PF00211">
    <property type="entry name" value="Guanylate_cyc"/>
    <property type="match status" value="1"/>
</dbReference>
<evidence type="ECO:0000256" key="3">
    <source>
        <dbReference type="ARBA" id="ARBA00022741"/>
    </source>
</evidence>
<sequence length="177" mass="19881">TIFFSDIVGFTSISASCTPLQVVKMLNNLYMCFDTRIDSYDVYKVETIGDAYMVVSGLPERNGDRHVDEIAKMALDLVAAVRQVSIPHMPNERLQLRAGIHTPCVAGIVGYKMPRYCLFGDTVNTASRMESTSLAQKIHISSEAYLALIKDNAYELQLRGEIEIKQGKGKMYTYWLI</sequence>
<reference evidence="9" key="1">
    <citation type="submission" date="2023-09" db="UniProtKB">
        <authorList>
            <consortium name="Ensembl"/>
        </authorList>
    </citation>
    <scope>IDENTIFICATION</scope>
</reference>
<dbReference type="InterPro" id="IPR001054">
    <property type="entry name" value="A/G_cyclase"/>
</dbReference>
<dbReference type="FunFam" id="3.30.70.1230:FF:000030">
    <property type="entry name" value="Si:ch211-215j19.12"/>
    <property type="match status" value="1"/>
</dbReference>
<evidence type="ECO:0000256" key="5">
    <source>
        <dbReference type="ARBA" id="ARBA00023136"/>
    </source>
</evidence>
<dbReference type="SUPFAM" id="SSF55073">
    <property type="entry name" value="Nucleotide cyclase"/>
    <property type="match status" value="1"/>
</dbReference>
<dbReference type="Ensembl" id="ENSPNYT00000000803.1">
    <property type="protein sequence ID" value="ENSPNYP00000000787.1"/>
    <property type="gene ID" value="ENSPNYG00000000637.1"/>
</dbReference>
<evidence type="ECO:0000256" key="4">
    <source>
        <dbReference type="ARBA" id="ARBA00022989"/>
    </source>
</evidence>
<dbReference type="GO" id="GO:0000166">
    <property type="term" value="F:nucleotide binding"/>
    <property type="evidence" value="ECO:0007669"/>
    <property type="project" value="UniProtKB-KW"/>
</dbReference>
<dbReference type="GO" id="GO:0035556">
    <property type="term" value="P:intracellular signal transduction"/>
    <property type="evidence" value="ECO:0007669"/>
    <property type="project" value="InterPro"/>
</dbReference>
<dbReference type="AlphaFoldDB" id="A0A3B4EQV4"/>
<dbReference type="GO" id="GO:0004383">
    <property type="term" value="F:guanylate cyclase activity"/>
    <property type="evidence" value="ECO:0007669"/>
    <property type="project" value="TreeGrafter"/>
</dbReference>
<dbReference type="GeneTree" id="ENSGT00940000165284"/>
<evidence type="ECO:0000259" key="8">
    <source>
        <dbReference type="PROSITE" id="PS50125"/>
    </source>
</evidence>
<protein>
    <submittedName>
        <fullName evidence="9">Si:ch211-215j19.12</fullName>
    </submittedName>
</protein>
<dbReference type="GO" id="GO:0004016">
    <property type="term" value="F:adenylate cyclase activity"/>
    <property type="evidence" value="ECO:0007669"/>
    <property type="project" value="TreeGrafter"/>
</dbReference>
<dbReference type="GO" id="GO:0007168">
    <property type="term" value="P:receptor guanylyl cyclase signaling pathway"/>
    <property type="evidence" value="ECO:0007669"/>
    <property type="project" value="TreeGrafter"/>
</dbReference>
<dbReference type="PROSITE" id="PS50125">
    <property type="entry name" value="GUANYLATE_CYCLASE_2"/>
    <property type="match status" value="1"/>
</dbReference>
<dbReference type="InterPro" id="IPR029787">
    <property type="entry name" value="Nucleotide_cyclase"/>
</dbReference>
<name>A0A3B4EQV4_9CICH</name>